<keyword evidence="1" id="KW-1133">Transmembrane helix</keyword>
<organism evidence="2">
    <name type="scientific">freshwater metagenome</name>
    <dbReference type="NCBI Taxonomy" id="449393"/>
    <lineage>
        <taxon>unclassified sequences</taxon>
        <taxon>metagenomes</taxon>
        <taxon>ecological metagenomes</taxon>
    </lineage>
</organism>
<name>A0A6J7AMW9_9ZZZZ</name>
<evidence type="ECO:0000313" key="2">
    <source>
        <dbReference type="EMBL" id="CAB4833758.1"/>
    </source>
</evidence>
<accession>A0A6J7AMW9</accession>
<dbReference type="EMBL" id="CAFAAV010000235">
    <property type="protein sequence ID" value="CAB4833758.1"/>
    <property type="molecule type" value="Genomic_DNA"/>
</dbReference>
<sequence length="118" mass="12702">MLVVGGATKTVVLGCVALVIWRTPRFSVDGSARQAAMASLPDERRLRVSFAIDMGPLALSLIFAAGPIALAVQTDNLWIAPLIGIASAAVGLVLSRNTVRTWDDTQLSYRLKRRKRLG</sequence>
<feature type="transmembrane region" description="Helical" evidence="1">
    <location>
        <begin position="77"/>
        <end position="94"/>
    </location>
</feature>
<evidence type="ECO:0000256" key="1">
    <source>
        <dbReference type="SAM" id="Phobius"/>
    </source>
</evidence>
<gene>
    <name evidence="2" type="ORF">UFOPK3099_02408</name>
</gene>
<keyword evidence="1" id="KW-0472">Membrane</keyword>
<dbReference type="AlphaFoldDB" id="A0A6J7AMW9"/>
<reference evidence="2" key="1">
    <citation type="submission" date="2020-05" db="EMBL/GenBank/DDBJ databases">
        <authorList>
            <person name="Chiriac C."/>
            <person name="Salcher M."/>
            <person name="Ghai R."/>
            <person name="Kavagutti S V."/>
        </authorList>
    </citation>
    <scope>NUCLEOTIDE SEQUENCE</scope>
</reference>
<proteinExistence type="predicted"/>
<protein>
    <submittedName>
        <fullName evidence="2">Unannotated protein</fullName>
    </submittedName>
</protein>
<keyword evidence="1" id="KW-0812">Transmembrane</keyword>
<feature type="transmembrane region" description="Helical" evidence="1">
    <location>
        <begin position="50"/>
        <end position="71"/>
    </location>
</feature>